<dbReference type="GO" id="GO:0016020">
    <property type="term" value="C:membrane"/>
    <property type="evidence" value="ECO:0007669"/>
    <property type="project" value="UniProtKB-SubCell"/>
</dbReference>
<proteinExistence type="inferred from homology"/>
<evidence type="ECO:0000256" key="11">
    <source>
        <dbReference type="ARBA" id="ARBA00023136"/>
    </source>
</evidence>
<keyword evidence="8 13" id="KW-0560">Oxidoreductase</keyword>
<keyword evidence="6 12" id="KW-0479">Metal-binding</keyword>
<dbReference type="RefSeq" id="XP_017976122.1">
    <property type="nucleotide sequence ID" value="XM_018120633.1"/>
</dbReference>
<gene>
    <name evidence="15" type="primary">LOC108661858</name>
</gene>
<dbReference type="PROSITE" id="PS00086">
    <property type="entry name" value="CYTOCHROME_P450"/>
    <property type="match status" value="1"/>
</dbReference>
<evidence type="ECO:0000313" key="15">
    <source>
        <dbReference type="RefSeq" id="XP_017976122.1"/>
    </source>
</evidence>
<evidence type="ECO:0000256" key="7">
    <source>
        <dbReference type="ARBA" id="ARBA00022989"/>
    </source>
</evidence>
<dbReference type="GeneID" id="108661858"/>
<evidence type="ECO:0000256" key="9">
    <source>
        <dbReference type="ARBA" id="ARBA00023004"/>
    </source>
</evidence>
<evidence type="ECO:0000256" key="13">
    <source>
        <dbReference type="RuleBase" id="RU000461"/>
    </source>
</evidence>
<dbReference type="AlphaFoldDB" id="A0AB32WE05"/>
<evidence type="ECO:0000256" key="8">
    <source>
        <dbReference type="ARBA" id="ARBA00023002"/>
    </source>
</evidence>
<dbReference type="Pfam" id="PF00067">
    <property type="entry name" value="p450"/>
    <property type="match status" value="1"/>
</dbReference>
<comment type="cofactor">
    <cofactor evidence="1 12">
        <name>heme</name>
        <dbReference type="ChEBI" id="CHEBI:30413"/>
    </cofactor>
</comment>
<dbReference type="GO" id="GO:0020037">
    <property type="term" value="F:heme binding"/>
    <property type="evidence" value="ECO:0007669"/>
    <property type="project" value="InterPro"/>
</dbReference>
<name>A0AB32WE05_THECC</name>
<dbReference type="InterPro" id="IPR001128">
    <property type="entry name" value="Cyt_P450"/>
</dbReference>
<keyword evidence="11" id="KW-0472">Membrane</keyword>
<dbReference type="PANTHER" id="PTHR24298:SF800">
    <property type="entry name" value="CYTOCHROME P450 89A2-RELATED"/>
    <property type="match status" value="1"/>
</dbReference>
<comment type="similarity">
    <text evidence="3 13">Belongs to the cytochrome P450 family.</text>
</comment>
<evidence type="ECO:0000256" key="1">
    <source>
        <dbReference type="ARBA" id="ARBA00001971"/>
    </source>
</evidence>
<keyword evidence="5" id="KW-0812">Transmembrane</keyword>
<dbReference type="InterPro" id="IPR002401">
    <property type="entry name" value="Cyt_P450_E_grp-I"/>
</dbReference>
<keyword evidence="9 12" id="KW-0408">Iron</keyword>
<dbReference type="PANTHER" id="PTHR24298">
    <property type="entry name" value="FLAVONOID 3'-MONOOXYGENASE-RELATED"/>
    <property type="match status" value="1"/>
</dbReference>
<evidence type="ECO:0000256" key="2">
    <source>
        <dbReference type="ARBA" id="ARBA00004167"/>
    </source>
</evidence>
<dbReference type="FunFam" id="1.10.630.10:FF:000012">
    <property type="entry name" value="Cytochrome P450 family protein"/>
    <property type="match status" value="1"/>
</dbReference>
<dbReference type="InterPro" id="IPR036396">
    <property type="entry name" value="Cyt_P450_sf"/>
</dbReference>
<evidence type="ECO:0000256" key="4">
    <source>
        <dbReference type="ARBA" id="ARBA00022617"/>
    </source>
</evidence>
<dbReference type="PRINTS" id="PR00463">
    <property type="entry name" value="EP450I"/>
</dbReference>
<dbReference type="InterPro" id="IPR051103">
    <property type="entry name" value="Plant_metabolite_P450s"/>
</dbReference>
<organism evidence="14 15">
    <name type="scientific">Theobroma cacao</name>
    <name type="common">Cacao</name>
    <name type="synonym">Cocoa</name>
    <dbReference type="NCBI Taxonomy" id="3641"/>
    <lineage>
        <taxon>Eukaryota</taxon>
        <taxon>Viridiplantae</taxon>
        <taxon>Streptophyta</taxon>
        <taxon>Embryophyta</taxon>
        <taxon>Tracheophyta</taxon>
        <taxon>Spermatophyta</taxon>
        <taxon>Magnoliopsida</taxon>
        <taxon>eudicotyledons</taxon>
        <taxon>Gunneridae</taxon>
        <taxon>Pentapetalae</taxon>
        <taxon>rosids</taxon>
        <taxon>malvids</taxon>
        <taxon>Malvales</taxon>
        <taxon>Malvaceae</taxon>
        <taxon>Byttnerioideae</taxon>
        <taxon>Theobroma</taxon>
    </lineage>
</organism>
<dbReference type="KEGG" id="tcc:108661858"/>
<dbReference type="Gramene" id="Tc05v2_t018860.1">
    <property type="protein sequence ID" value="Tc05v2_p018860.1"/>
    <property type="gene ID" value="Tc05v2_g018860"/>
</dbReference>
<dbReference type="GO" id="GO:0016705">
    <property type="term" value="F:oxidoreductase activity, acting on paired donors, with incorporation or reduction of molecular oxygen"/>
    <property type="evidence" value="ECO:0007669"/>
    <property type="project" value="InterPro"/>
</dbReference>
<keyword evidence="7" id="KW-1133">Transmembrane helix</keyword>
<sequence length="520" mass="60058">METWFLIVSTLCISAIVKAFYNLFFPSQKPGPKLPPGPPKFPIIGNLLWLHRYKSFSDLGPILRSVNTKFGPMVTLHITYYLAIFVSDRSLAHQALVENGSVFADRSLAVTVSKTSSSNQHSIASAAYGLTWRALRRNLTAEILNPSRIKSYSQARIRVLQILKQQLIKSRNTGDPIPVVDYFRHAMFFLLALMCFGAHVDENQLRKVEVVQRGMLLNIHRFDALNFWPKVTRILLYKLWKEFLQTRKNQADVFIPLIRARKKVKEEYLISKMKEGKERKEENDYILSYVDTLLDLQLPEEKRKLDEGEIVTLCAEFLNAGTDPTSTALQWIMANLVKYPLIQEKLYMEIKGVVGDAAEEVKEDDLRKMPYLKAVILEGLRRHPPAHFLFHGVTEDVIFNDFLVPRKGIIIFFIEEMGLDSKIWEDPLAFKPERFLRGEEEVDITGRKEIKMIPFGAGRRICPAHSLAMLHLEFFVANLVWFFEWKAKDGDDVDLSEKEEFTFVMKNPLQACIYSRPRQV</sequence>
<evidence type="ECO:0000256" key="3">
    <source>
        <dbReference type="ARBA" id="ARBA00010617"/>
    </source>
</evidence>
<feature type="binding site" description="axial binding residue" evidence="12">
    <location>
        <position position="462"/>
    </location>
    <ligand>
        <name>heme</name>
        <dbReference type="ChEBI" id="CHEBI:30413"/>
    </ligand>
    <ligandPart>
        <name>Fe</name>
        <dbReference type="ChEBI" id="CHEBI:18248"/>
    </ligandPart>
</feature>
<protein>
    <submittedName>
        <fullName evidence="15">Cytochrome P450 89A2-like</fullName>
    </submittedName>
</protein>
<reference evidence="15" key="2">
    <citation type="submission" date="2025-08" db="UniProtKB">
        <authorList>
            <consortium name="RefSeq"/>
        </authorList>
    </citation>
    <scope>IDENTIFICATION</scope>
</reference>
<dbReference type="CDD" id="cd11075">
    <property type="entry name" value="CYP77_89"/>
    <property type="match status" value="1"/>
</dbReference>
<dbReference type="Gene3D" id="1.10.630.10">
    <property type="entry name" value="Cytochrome P450"/>
    <property type="match status" value="1"/>
</dbReference>
<evidence type="ECO:0000256" key="12">
    <source>
        <dbReference type="PIRSR" id="PIRSR602401-1"/>
    </source>
</evidence>
<dbReference type="SUPFAM" id="SSF48264">
    <property type="entry name" value="Cytochrome P450"/>
    <property type="match status" value="1"/>
</dbReference>
<dbReference type="GO" id="GO:0004497">
    <property type="term" value="F:monooxygenase activity"/>
    <property type="evidence" value="ECO:0007669"/>
    <property type="project" value="UniProtKB-KW"/>
</dbReference>
<evidence type="ECO:0000256" key="5">
    <source>
        <dbReference type="ARBA" id="ARBA00022692"/>
    </source>
</evidence>
<keyword evidence="4 12" id="KW-0349">Heme</keyword>
<comment type="subcellular location">
    <subcellularLocation>
        <location evidence="2">Membrane</location>
        <topology evidence="2">Single-pass membrane protein</topology>
    </subcellularLocation>
</comment>
<keyword evidence="10 13" id="KW-0503">Monooxygenase</keyword>
<dbReference type="GO" id="GO:0005506">
    <property type="term" value="F:iron ion binding"/>
    <property type="evidence" value="ECO:0007669"/>
    <property type="project" value="InterPro"/>
</dbReference>
<dbReference type="Proteomes" id="UP000694886">
    <property type="component" value="Chromosome 5"/>
</dbReference>
<evidence type="ECO:0000256" key="10">
    <source>
        <dbReference type="ARBA" id="ARBA00023033"/>
    </source>
</evidence>
<evidence type="ECO:0000313" key="14">
    <source>
        <dbReference type="Proteomes" id="UP000694886"/>
    </source>
</evidence>
<accession>A0AB32WE05</accession>
<dbReference type="InterPro" id="IPR017972">
    <property type="entry name" value="Cyt_P450_CS"/>
</dbReference>
<dbReference type="PRINTS" id="PR00385">
    <property type="entry name" value="P450"/>
</dbReference>
<reference evidence="14" key="1">
    <citation type="journal article" date="1997" name="Nucleic Acids Res.">
        <title>tRNAscan-SE: a program for improved detection of transfer RNA genes in genomic sequence.</title>
        <authorList>
            <person name="Lowe T.M."/>
            <person name="Eddy S.R."/>
        </authorList>
    </citation>
    <scope>NUCLEOTIDE SEQUENCE [LARGE SCALE GENOMIC DNA]</scope>
    <source>
        <strain evidence="14">r\B97-61/B2</strain>
    </source>
</reference>
<evidence type="ECO:0000256" key="6">
    <source>
        <dbReference type="ARBA" id="ARBA00022723"/>
    </source>
</evidence>